<dbReference type="InterPro" id="IPR000504">
    <property type="entry name" value="RRM_dom"/>
</dbReference>
<protein>
    <submittedName>
        <fullName evidence="3">RNA-binding protein</fullName>
    </submittedName>
</protein>
<evidence type="ECO:0000313" key="3">
    <source>
        <dbReference type="EMBL" id="UYQ94944.1"/>
    </source>
</evidence>
<evidence type="ECO:0000256" key="1">
    <source>
        <dbReference type="ARBA" id="ARBA00022884"/>
    </source>
</evidence>
<dbReference type="InterPro" id="IPR012677">
    <property type="entry name" value="Nucleotide-bd_a/b_plait_sf"/>
</dbReference>
<dbReference type="RefSeq" id="WP_264282755.1">
    <property type="nucleotide sequence ID" value="NZ_CP107006.1"/>
</dbReference>
<dbReference type="SUPFAM" id="SSF54928">
    <property type="entry name" value="RNA-binding domain, RBD"/>
    <property type="match status" value="1"/>
</dbReference>
<gene>
    <name evidence="3" type="ORF">MKQ68_07535</name>
</gene>
<dbReference type="Proteomes" id="UP001162741">
    <property type="component" value="Chromosome"/>
</dbReference>
<dbReference type="SMART" id="SM00360">
    <property type="entry name" value="RRM"/>
    <property type="match status" value="1"/>
</dbReference>
<reference evidence="3" key="1">
    <citation type="submission" date="2022-10" db="EMBL/GenBank/DDBJ databases">
        <title>Chitinophaga sp. nov., isolated from soil.</title>
        <authorList>
            <person name="Jeon C.O."/>
        </authorList>
    </citation>
    <scope>NUCLEOTIDE SEQUENCE</scope>
    <source>
        <strain evidence="3">R8</strain>
    </source>
</reference>
<dbReference type="PANTHER" id="PTHR48027">
    <property type="entry name" value="HETEROGENEOUS NUCLEAR RIBONUCLEOPROTEIN 87F-RELATED"/>
    <property type="match status" value="1"/>
</dbReference>
<keyword evidence="4" id="KW-1185">Reference proteome</keyword>
<sequence length="92" mass="10453">MNIYVANLTRLVNSQDLTKHFSDYGEVSSAKVINDKFTGESRGFAFLEMPDDNAGRKAISELNGSVIDGRNIVVNEAKPQRERERSDYGRRW</sequence>
<proteinExistence type="predicted"/>
<name>A0ABY6J9U8_9BACT</name>
<evidence type="ECO:0000313" key="4">
    <source>
        <dbReference type="Proteomes" id="UP001162741"/>
    </source>
</evidence>
<dbReference type="CDD" id="cd21608">
    <property type="entry name" value="RRM2_NsCP33_like"/>
    <property type="match status" value="1"/>
</dbReference>
<organism evidence="3 4">
    <name type="scientific">Chitinophaga horti</name>
    <dbReference type="NCBI Taxonomy" id="2920382"/>
    <lineage>
        <taxon>Bacteria</taxon>
        <taxon>Pseudomonadati</taxon>
        <taxon>Bacteroidota</taxon>
        <taxon>Chitinophagia</taxon>
        <taxon>Chitinophagales</taxon>
        <taxon>Chitinophagaceae</taxon>
        <taxon>Chitinophaga</taxon>
    </lineage>
</organism>
<dbReference type="PROSITE" id="PS50102">
    <property type="entry name" value="RRM"/>
    <property type="match status" value="1"/>
</dbReference>
<accession>A0ABY6J9U8</accession>
<dbReference type="InterPro" id="IPR048289">
    <property type="entry name" value="RRM2_NsCP33-like"/>
</dbReference>
<keyword evidence="1" id="KW-0694">RNA-binding</keyword>
<dbReference type="InterPro" id="IPR052462">
    <property type="entry name" value="SLIRP/GR-RBP-like"/>
</dbReference>
<evidence type="ECO:0000259" key="2">
    <source>
        <dbReference type="PROSITE" id="PS50102"/>
    </source>
</evidence>
<dbReference type="InterPro" id="IPR035979">
    <property type="entry name" value="RBD_domain_sf"/>
</dbReference>
<dbReference type="Pfam" id="PF00076">
    <property type="entry name" value="RRM_1"/>
    <property type="match status" value="1"/>
</dbReference>
<dbReference type="EMBL" id="CP107006">
    <property type="protein sequence ID" value="UYQ94944.1"/>
    <property type="molecule type" value="Genomic_DNA"/>
</dbReference>
<dbReference type="Gene3D" id="3.30.70.330">
    <property type="match status" value="1"/>
</dbReference>
<feature type="domain" description="RRM" evidence="2">
    <location>
        <begin position="1"/>
        <end position="79"/>
    </location>
</feature>